<dbReference type="AlphaFoldDB" id="A0A0N4ZA08"/>
<dbReference type="GO" id="GO:0141221">
    <property type="term" value="F:histone deacetylase activity, hydrolytic mechanism"/>
    <property type="evidence" value="ECO:0007669"/>
    <property type="project" value="UniProtKB-EC"/>
</dbReference>
<keyword evidence="8 11" id="KW-0539">Nucleus</keyword>
<comment type="catalytic activity">
    <reaction evidence="9 11">
        <text>N(6)-acetyl-L-lysyl-[histone] + H2O = L-lysyl-[histone] + acetate</text>
        <dbReference type="Rhea" id="RHEA:58196"/>
        <dbReference type="Rhea" id="RHEA-COMP:9845"/>
        <dbReference type="Rhea" id="RHEA-COMP:11338"/>
        <dbReference type="ChEBI" id="CHEBI:15377"/>
        <dbReference type="ChEBI" id="CHEBI:29969"/>
        <dbReference type="ChEBI" id="CHEBI:30089"/>
        <dbReference type="ChEBI" id="CHEBI:61930"/>
        <dbReference type="EC" id="3.5.1.98"/>
    </reaction>
</comment>
<dbReference type="InterPro" id="IPR037138">
    <property type="entry name" value="His_deacetylse_dom_sf"/>
</dbReference>
<keyword evidence="4 11" id="KW-0378">Hydrolase</keyword>
<feature type="binding site" evidence="14">
    <location>
        <position position="262"/>
    </location>
    <ligand>
        <name>a divalent metal cation</name>
        <dbReference type="ChEBI" id="CHEBI:60240"/>
    </ligand>
</feature>
<evidence type="ECO:0000256" key="9">
    <source>
        <dbReference type="ARBA" id="ARBA00048287"/>
    </source>
</evidence>
<feature type="binding site" evidence="14">
    <location>
        <position position="174"/>
    </location>
    <ligand>
        <name>a divalent metal cation</name>
        <dbReference type="ChEBI" id="CHEBI:60240"/>
    </ligand>
</feature>
<dbReference type="Gene3D" id="3.40.800.20">
    <property type="entry name" value="Histone deacetylase domain"/>
    <property type="match status" value="1"/>
</dbReference>
<dbReference type="SUPFAM" id="SSF52768">
    <property type="entry name" value="Arginase/deacetylase"/>
    <property type="match status" value="1"/>
</dbReference>
<reference evidence="17" key="1">
    <citation type="submission" date="2017-02" db="UniProtKB">
        <authorList>
            <consortium name="WormBaseParasite"/>
        </authorList>
    </citation>
    <scope>IDENTIFICATION</scope>
</reference>
<dbReference type="WBParaSite" id="PTRK_0000421600.1">
    <property type="protein sequence ID" value="PTRK_0000421600.1"/>
    <property type="gene ID" value="PTRK_0000421600"/>
</dbReference>
<keyword evidence="3" id="KW-0678">Repressor</keyword>
<keyword evidence="6 11" id="KW-0805">Transcription regulation</keyword>
<dbReference type="GO" id="GO:0016581">
    <property type="term" value="C:NuRD complex"/>
    <property type="evidence" value="ECO:0007669"/>
    <property type="project" value="TreeGrafter"/>
</dbReference>
<dbReference type="PIRSF" id="PIRSF037913">
    <property type="entry name" value="His_deacetylse_1"/>
    <property type="match status" value="1"/>
</dbReference>
<feature type="binding site" evidence="13">
    <location>
        <position position="97"/>
    </location>
    <ligand>
        <name>substrate</name>
    </ligand>
</feature>
<feature type="active site" description="Proton acceptor" evidence="12">
    <location>
        <position position="139"/>
    </location>
</feature>
<dbReference type="InterPro" id="IPR000286">
    <property type="entry name" value="HDACs"/>
</dbReference>
<evidence type="ECO:0000313" key="17">
    <source>
        <dbReference type="WBParaSite" id="PTRK_0000421600.1"/>
    </source>
</evidence>
<evidence type="ECO:0000256" key="10">
    <source>
        <dbReference type="ARBA" id="ARBA00061569"/>
    </source>
</evidence>
<name>A0A0N4ZA08_PARTI</name>
<evidence type="ECO:0000256" key="5">
    <source>
        <dbReference type="ARBA" id="ARBA00022853"/>
    </source>
</evidence>
<proteinExistence type="inferred from homology"/>
<comment type="similarity">
    <text evidence="10 11">Belongs to the histone deacetylase family. HD Type 1 subfamily.</text>
</comment>
<keyword evidence="5 11" id="KW-0156">Chromatin regulator</keyword>
<dbReference type="GO" id="GO:0031507">
    <property type="term" value="P:heterochromatin formation"/>
    <property type="evidence" value="ECO:0007669"/>
    <property type="project" value="TreeGrafter"/>
</dbReference>
<dbReference type="InterPro" id="IPR003084">
    <property type="entry name" value="HDAC_I/II"/>
</dbReference>
<evidence type="ECO:0000256" key="11">
    <source>
        <dbReference type="PIRNR" id="PIRNR037913"/>
    </source>
</evidence>
<keyword evidence="14" id="KW-0479">Metal-binding</keyword>
<dbReference type="PANTHER" id="PTHR10625">
    <property type="entry name" value="HISTONE DEACETYLASE HDAC1-RELATED"/>
    <property type="match status" value="1"/>
</dbReference>
<dbReference type="InterPro" id="IPR023696">
    <property type="entry name" value="Ureohydrolase_dom_sf"/>
</dbReference>
<feature type="binding site" evidence="13">
    <location>
        <position position="301"/>
    </location>
    <ligand>
        <name>substrate</name>
    </ligand>
</feature>
<feature type="binding site" evidence="14">
    <location>
        <position position="176"/>
    </location>
    <ligand>
        <name>a divalent metal cation</name>
        <dbReference type="ChEBI" id="CHEBI:60240"/>
    </ligand>
</feature>
<evidence type="ECO:0000256" key="14">
    <source>
        <dbReference type="PIRSR" id="PIRSR037913-3"/>
    </source>
</evidence>
<dbReference type="Pfam" id="PF00850">
    <property type="entry name" value="Hist_deacetyl"/>
    <property type="match status" value="1"/>
</dbReference>
<dbReference type="Proteomes" id="UP000038045">
    <property type="component" value="Unplaced"/>
</dbReference>
<evidence type="ECO:0000256" key="6">
    <source>
        <dbReference type="ARBA" id="ARBA00023015"/>
    </source>
</evidence>
<sequence length="466" mass="53091">MSDLSRKRISYFYDNDIGNYYYGNGHVMKPNRIRLTHHLLESYGVLRKLEVIRPIKATYDDMAVFHSKGYLDFLKNSTPENVKNNSKDKQNYNCFDDCPIFDGLFEYCKSSVGGSLCAAYKLNHNQSDIVINWMGGLHHAKKSEASGFCYTNDIVLAILELLKYYPRVLYADYDLHSSDGVTEAFYQSDRVMTVSFHKYGNFFPGTGALSEVGYGKGKMYTVNFPLKDGITDENYKSIFEPVMDKVMERFAPSVVVLQCGADSLQGDKLGTFNLTLHGHGNCVKYFRNKNVPLMLLGGGGYTPKNVARCWANETAIAIGEVLPNEIPYNDYIQYFHPSFNLHIEKSGIKDENDRDYLEGIKQKIFENLMQVSPVPSVQTHERPNDMFNYGEIQAMEIDGADPDKRLHQTVTDKIVEDVGEFYDTEDKDIGSKNEQNYKNTSIEIMESDNIKQKDDDIIECTIVENS</sequence>
<organism evidence="16 17">
    <name type="scientific">Parastrongyloides trichosuri</name>
    <name type="common">Possum-specific nematode worm</name>
    <dbReference type="NCBI Taxonomy" id="131310"/>
    <lineage>
        <taxon>Eukaryota</taxon>
        <taxon>Metazoa</taxon>
        <taxon>Ecdysozoa</taxon>
        <taxon>Nematoda</taxon>
        <taxon>Chromadorea</taxon>
        <taxon>Rhabditida</taxon>
        <taxon>Tylenchina</taxon>
        <taxon>Panagrolaimomorpha</taxon>
        <taxon>Strongyloidoidea</taxon>
        <taxon>Strongyloididae</taxon>
        <taxon>Parastrongyloides</taxon>
    </lineage>
</organism>
<evidence type="ECO:0000256" key="2">
    <source>
        <dbReference type="ARBA" id="ARBA00012111"/>
    </source>
</evidence>
<evidence type="ECO:0000256" key="4">
    <source>
        <dbReference type="ARBA" id="ARBA00022801"/>
    </source>
</evidence>
<dbReference type="PANTHER" id="PTHR10625:SF29">
    <property type="entry name" value="HISTONE DEACETYLASE 1"/>
    <property type="match status" value="1"/>
</dbReference>
<evidence type="ECO:0000256" key="12">
    <source>
        <dbReference type="PIRSR" id="PIRSR037913-1"/>
    </source>
</evidence>
<evidence type="ECO:0000256" key="7">
    <source>
        <dbReference type="ARBA" id="ARBA00023163"/>
    </source>
</evidence>
<evidence type="ECO:0000256" key="13">
    <source>
        <dbReference type="PIRSR" id="PIRSR037913-2"/>
    </source>
</evidence>
<dbReference type="EC" id="3.5.1.98" evidence="2 11"/>
<comment type="subcellular location">
    <subcellularLocation>
        <location evidence="1 11">Nucleus</location>
    </subcellularLocation>
</comment>
<keyword evidence="7 11" id="KW-0804">Transcription</keyword>
<dbReference type="STRING" id="131310.A0A0N4ZA08"/>
<dbReference type="InterPro" id="IPR023801">
    <property type="entry name" value="His_deacetylse_dom"/>
</dbReference>
<dbReference type="GO" id="GO:0046872">
    <property type="term" value="F:metal ion binding"/>
    <property type="evidence" value="ECO:0007669"/>
    <property type="project" value="UniProtKB-KW"/>
</dbReference>
<protein>
    <recommendedName>
        <fullName evidence="2 11">Histone deacetylase</fullName>
        <ecNumber evidence="2 11">3.5.1.98</ecNumber>
    </recommendedName>
</protein>
<evidence type="ECO:0000259" key="15">
    <source>
        <dbReference type="Pfam" id="PF00850"/>
    </source>
</evidence>
<dbReference type="FunFam" id="3.40.800.20:FF:000001">
    <property type="entry name" value="Histone deacetylase"/>
    <property type="match status" value="1"/>
</dbReference>
<dbReference type="PRINTS" id="PR01270">
    <property type="entry name" value="HDASUPER"/>
</dbReference>
<dbReference type="PRINTS" id="PR01271">
    <property type="entry name" value="HISDACETLASE"/>
</dbReference>
<evidence type="ECO:0000256" key="3">
    <source>
        <dbReference type="ARBA" id="ARBA00022491"/>
    </source>
</evidence>
<accession>A0A0N4ZA08</accession>
<feature type="domain" description="Histone deacetylase" evidence="15">
    <location>
        <begin position="26"/>
        <end position="315"/>
    </location>
</feature>
<evidence type="ECO:0000256" key="8">
    <source>
        <dbReference type="ARBA" id="ARBA00023242"/>
    </source>
</evidence>
<keyword evidence="16" id="KW-1185">Reference proteome</keyword>
<evidence type="ECO:0000313" key="16">
    <source>
        <dbReference type="Proteomes" id="UP000038045"/>
    </source>
</evidence>
<evidence type="ECO:0000256" key="1">
    <source>
        <dbReference type="ARBA" id="ARBA00004123"/>
    </source>
</evidence>
<feature type="binding site" evidence="13">
    <location>
        <position position="147"/>
    </location>
    <ligand>
        <name>substrate</name>
    </ligand>
</feature>